<dbReference type="CDD" id="cd04186">
    <property type="entry name" value="GT_2_like_c"/>
    <property type="match status" value="1"/>
</dbReference>
<proteinExistence type="predicted"/>
<dbReference type="EMBL" id="CP102382">
    <property type="protein sequence ID" value="UUV22429.1"/>
    <property type="molecule type" value="Genomic_DNA"/>
</dbReference>
<accession>A0ABY5NVH5</accession>
<dbReference type="PANTHER" id="PTHR43179:SF7">
    <property type="entry name" value="RHAMNOSYLTRANSFERASE WBBL"/>
    <property type="match status" value="1"/>
</dbReference>
<keyword evidence="3" id="KW-1185">Reference proteome</keyword>
<sequence length="311" mass="35798">MKEEVYIVLLNYNGASDTIACIHSLLQLQTASSFKIVVVDNSETMNNFELLQQFAFENNLRSISFIDENQSTYQNEELILIKSKKNQGFAAGNNMGIRFSLQQTNCAYLWILNNDTVVTPNSLEALLNYHKTHPTAILGSKLLYFNQPDTIQAVGGKFNERYYISEHVGEGLPKNTQKKSLPKIDYPIGAAIFVSRLFIEKVGLLNETYFLYYEELDWVKSAKKFGFIADWCEESVVYHKEGASIGSSYKNEKSYFSEIELFKSRKKFVANHYRLNMRFYFSSILLILNRLRKGKFKLANALLKITINDLK</sequence>
<dbReference type="SUPFAM" id="SSF53448">
    <property type="entry name" value="Nucleotide-diphospho-sugar transferases"/>
    <property type="match status" value="1"/>
</dbReference>
<dbReference type="InterPro" id="IPR029044">
    <property type="entry name" value="Nucleotide-diphossugar_trans"/>
</dbReference>
<protein>
    <submittedName>
        <fullName evidence="2">Glycosyltransferase family 2 protein</fullName>
    </submittedName>
</protein>
<dbReference type="Gene3D" id="3.90.550.10">
    <property type="entry name" value="Spore Coat Polysaccharide Biosynthesis Protein SpsA, Chain A"/>
    <property type="match status" value="1"/>
</dbReference>
<dbReference type="PANTHER" id="PTHR43179">
    <property type="entry name" value="RHAMNOSYLTRANSFERASE WBBL"/>
    <property type="match status" value="1"/>
</dbReference>
<dbReference type="InterPro" id="IPR001173">
    <property type="entry name" value="Glyco_trans_2-like"/>
</dbReference>
<name>A0ABY5NVH5_9FLAO</name>
<dbReference type="RefSeq" id="WP_257500346.1">
    <property type="nucleotide sequence ID" value="NZ_CP102382.1"/>
</dbReference>
<evidence type="ECO:0000313" key="2">
    <source>
        <dbReference type="EMBL" id="UUV22429.1"/>
    </source>
</evidence>
<evidence type="ECO:0000259" key="1">
    <source>
        <dbReference type="Pfam" id="PF00535"/>
    </source>
</evidence>
<reference evidence="2 3" key="1">
    <citation type="submission" date="2022-08" db="EMBL/GenBank/DDBJ databases">
        <title>Myroides zhujiangensis sp. nov., a novel bacterium isolated from sediment in the Pearl River Estuary.</title>
        <authorList>
            <person name="Cui L."/>
        </authorList>
    </citation>
    <scope>NUCLEOTIDE SEQUENCE [LARGE SCALE GENOMIC DNA]</scope>
    <source>
        <strain evidence="2 3">SCSIO 72103</strain>
    </source>
</reference>
<dbReference type="Proteomes" id="UP001317001">
    <property type="component" value="Chromosome"/>
</dbReference>
<gene>
    <name evidence="2" type="ORF">NPX36_05160</name>
</gene>
<evidence type="ECO:0000313" key="3">
    <source>
        <dbReference type="Proteomes" id="UP001317001"/>
    </source>
</evidence>
<organism evidence="2 3">
    <name type="scientific">Paenimyroides aestuarii</name>
    <dbReference type="NCBI Taxonomy" id="2968490"/>
    <lineage>
        <taxon>Bacteria</taxon>
        <taxon>Pseudomonadati</taxon>
        <taxon>Bacteroidota</taxon>
        <taxon>Flavobacteriia</taxon>
        <taxon>Flavobacteriales</taxon>
        <taxon>Flavobacteriaceae</taxon>
        <taxon>Paenimyroides</taxon>
    </lineage>
</organism>
<feature type="domain" description="Glycosyltransferase 2-like" evidence="1">
    <location>
        <begin position="7"/>
        <end position="155"/>
    </location>
</feature>
<dbReference type="Pfam" id="PF00535">
    <property type="entry name" value="Glycos_transf_2"/>
    <property type="match status" value="1"/>
</dbReference>